<dbReference type="PANTHER" id="PTHR33375:SF7">
    <property type="entry name" value="CHROMOSOME 2-PARTITIONING PROTEIN PARB-RELATED"/>
    <property type="match status" value="1"/>
</dbReference>
<dbReference type="OrthoDB" id="9813122at2"/>
<sequence length="619" mass="68087">MNDLSPDAAIEMIPLSDLALSNLNARADVSDAEVEAMADSIQVSGLLQNLIGYRTESGRIDIVGGGKRLRALQLLKSGRGWKKSQIVRVIDPVPVKITDNPAIAVQWSGTENTARSDLHPADEVRAYARMRDQGNSVPMIARTFAKSELHVDRRLKLADLPADALDALRGDRITIDVARALTLAPTPEAATQALDIATQPRTTAAEIRRMFTSDHVRSDDRRVVFVGLNHYIDAGGTADTDLFEGASYLHDEKLLDRLFKDALQVKAELIKVADGWSWVEFTTERYLDYSKMAKFDRIHREPVELTDADQAEFDAIEARIDAVEASTADHERAEELRQRMLGDYSDDDIAHGGIFIYVDGHGELQRSAAYRRAGLVSDDATSSGGDGVTIDRSTATPAPDMPQNLLDDLARIKLAALQSAAIDKTELMLDLLAFSFSPEVSVYGRPLNVRLDTPYITPDKIDGTTIDARLVQDSARAADPATATAFEAFRAKGKKHRNAVLSCTLARHLQLDTRGLSDALAKEVGAQIRRTWTPTAAGFLSRCAPAYLDRLWANLLDLDLGDEQRETFGKLKKADKAKALDGLFNDMSVREAHGLTREQNSRIDAWVPAELRFGTSEAR</sequence>
<dbReference type="SMART" id="SM00470">
    <property type="entry name" value="ParB"/>
    <property type="match status" value="1"/>
</dbReference>
<protein>
    <submittedName>
        <fullName evidence="3">ParB family protein</fullName>
    </submittedName>
</protein>
<dbReference type="Gene3D" id="3.90.1530.10">
    <property type="entry name" value="Conserved hypothetical protein from pyrococcus furiosus pfu- 392566-001, ParB domain"/>
    <property type="match status" value="1"/>
</dbReference>
<gene>
    <name evidence="3" type="ORF">SAMN05444339_1106</name>
</gene>
<dbReference type="Pfam" id="PF17762">
    <property type="entry name" value="HTH_ParB"/>
    <property type="match status" value="1"/>
</dbReference>
<evidence type="ECO:0000256" key="1">
    <source>
        <dbReference type="SAM" id="MobiDB-lite"/>
    </source>
</evidence>
<dbReference type="GO" id="GO:0007059">
    <property type="term" value="P:chromosome segregation"/>
    <property type="evidence" value="ECO:0007669"/>
    <property type="project" value="TreeGrafter"/>
</dbReference>
<dbReference type="GO" id="GO:0005694">
    <property type="term" value="C:chromosome"/>
    <property type="evidence" value="ECO:0007669"/>
    <property type="project" value="TreeGrafter"/>
</dbReference>
<dbReference type="AlphaFoldDB" id="A0A1M5DID0"/>
<keyword evidence="4" id="KW-1185">Reference proteome</keyword>
<evidence type="ECO:0000259" key="2">
    <source>
        <dbReference type="SMART" id="SM00470"/>
    </source>
</evidence>
<proteinExistence type="predicted"/>
<organism evidence="3 4">
    <name type="scientific">Loktanella atrilutea</name>
    <dbReference type="NCBI Taxonomy" id="366533"/>
    <lineage>
        <taxon>Bacteria</taxon>
        <taxon>Pseudomonadati</taxon>
        <taxon>Pseudomonadota</taxon>
        <taxon>Alphaproteobacteria</taxon>
        <taxon>Rhodobacterales</taxon>
        <taxon>Roseobacteraceae</taxon>
        <taxon>Loktanella</taxon>
    </lineage>
</organism>
<dbReference type="Pfam" id="PF02195">
    <property type="entry name" value="ParB_N"/>
    <property type="match status" value="1"/>
</dbReference>
<dbReference type="RefSeq" id="WP_072858333.1">
    <property type="nucleotide sequence ID" value="NZ_FQUE01000010.1"/>
</dbReference>
<dbReference type="InterPro" id="IPR003115">
    <property type="entry name" value="ParB_N"/>
</dbReference>
<dbReference type="PANTHER" id="PTHR33375">
    <property type="entry name" value="CHROMOSOME-PARTITIONING PROTEIN PARB-RELATED"/>
    <property type="match status" value="1"/>
</dbReference>
<accession>A0A1M5DID0</accession>
<evidence type="ECO:0000313" key="4">
    <source>
        <dbReference type="Proteomes" id="UP000183987"/>
    </source>
</evidence>
<dbReference type="CDD" id="cd16406">
    <property type="entry name" value="ParB_N_like"/>
    <property type="match status" value="1"/>
</dbReference>
<dbReference type="SUPFAM" id="SSF109709">
    <property type="entry name" value="KorB DNA-binding domain-like"/>
    <property type="match status" value="1"/>
</dbReference>
<dbReference type="STRING" id="366533.SAMN05444339_1106"/>
<dbReference type="EMBL" id="FQUE01000010">
    <property type="protein sequence ID" value="SHF66789.1"/>
    <property type="molecule type" value="Genomic_DNA"/>
</dbReference>
<feature type="domain" description="ParB-like N-terminal" evidence="2">
    <location>
        <begin position="11"/>
        <end position="113"/>
    </location>
</feature>
<dbReference type="Proteomes" id="UP000183987">
    <property type="component" value="Unassembled WGS sequence"/>
</dbReference>
<name>A0A1M5DID0_LOKAT</name>
<dbReference type="InterPro" id="IPR036086">
    <property type="entry name" value="ParB/Sulfiredoxin_sf"/>
</dbReference>
<dbReference type="InterPro" id="IPR041468">
    <property type="entry name" value="HTH_ParB/Spo0J"/>
</dbReference>
<reference evidence="4" key="1">
    <citation type="submission" date="2016-11" db="EMBL/GenBank/DDBJ databases">
        <authorList>
            <person name="Varghese N."/>
            <person name="Submissions S."/>
        </authorList>
    </citation>
    <scope>NUCLEOTIDE SEQUENCE [LARGE SCALE GENOMIC DNA]</scope>
    <source>
        <strain evidence="4">DSM 29326</strain>
    </source>
</reference>
<dbReference type="Gene3D" id="1.10.10.2830">
    <property type="match status" value="1"/>
</dbReference>
<feature type="region of interest" description="Disordered" evidence="1">
    <location>
        <begin position="381"/>
        <end position="400"/>
    </location>
</feature>
<dbReference type="InterPro" id="IPR050336">
    <property type="entry name" value="Chromosome_partition/occlusion"/>
</dbReference>
<dbReference type="SUPFAM" id="SSF110849">
    <property type="entry name" value="ParB/Sulfiredoxin"/>
    <property type="match status" value="1"/>
</dbReference>
<evidence type="ECO:0000313" key="3">
    <source>
        <dbReference type="EMBL" id="SHF66789.1"/>
    </source>
</evidence>